<accession>A0A9P3CTB7</accession>
<evidence type="ECO:0000313" key="1">
    <source>
        <dbReference type="EMBL" id="GIZ46280.1"/>
    </source>
</evidence>
<dbReference type="SUPFAM" id="SSF46785">
    <property type="entry name" value="Winged helix' DNA-binding domain"/>
    <property type="match status" value="1"/>
</dbReference>
<evidence type="ECO:0000313" key="2">
    <source>
        <dbReference type="Proteomes" id="UP000825890"/>
    </source>
</evidence>
<dbReference type="Gene3D" id="3.40.50.150">
    <property type="entry name" value="Vaccinia Virus protein VP39"/>
    <property type="match status" value="1"/>
</dbReference>
<dbReference type="OrthoDB" id="2410195at2759"/>
<dbReference type="InterPro" id="IPR036388">
    <property type="entry name" value="WH-like_DNA-bd_sf"/>
</dbReference>
<proteinExistence type="predicted"/>
<dbReference type="InterPro" id="IPR036390">
    <property type="entry name" value="WH_DNA-bd_sf"/>
</dbReference>
<sequence>MEAESATVGSIPIHVQLEQLAKNLSTAARTLALQAEKQKLSLASKNAGDQLGNDVNNVDLLNARRDVLSQARGICTLLSTPADFLERLAMNTQLLACLQWLCESQVLATIPRETSVPFGDIAAITGVPEAHLCRVARTMMTVGFLHEPVPCQVAHTALSASFVIKPSLLDAALFLSDTAVPASLKMVTASKQFADVQDAQHTAFNLAMSTPHSFAKSCEQERRLSRRAQTYFRYCMGDDDAGVREVLGQLDWSSLGNATIVDAGAPTSMVASSLAIESPQLNIIVQPSEEDPALLMLGQHGRKPSLGACPTARDNPQHVKQRLSIQPRAMGAVQTVGSASVYILRLPSLSPVLDWKTWQQRVHAELRAHINVLRTNAACRLLLVARALPSQADLPNADVEGCARLRDLSLLQLSNSSELDRGTLRAFIHSLRQGSGGSLLLVQEYKSPASPFVAFEMRYEAPTAADVERREVLSGKSSRQGSVANGPPFAPPAAQMVGFVR</sequence>
<dbReference type="InterPro" id="IPR029063">
    <property type="entry name" value="SAM-dependent_MTases_sf"/>
</dbReference>
<dbReference type="RefSeq" id="XP_044660767.1">
    <property type="nucleotide sequence ID" value="XM_044804832.1"/>
</dbReference>
<keyword evidence="2" id="KW-1185">Reference proteome</keyword>
<dbReference type="Gene3D" id="1.10.10.10">
    <property type="entry name" value="Winged helix-like DNA-binding domain superfamily/Winged helix DNA-binding domain"/>
    <property type="match status" value="1"/>
</dbReference>
<dbReference type="AlphaFoldDB" id="A0A9P3CTB7"/>
<name>A0A9P3CTB7_9PEZI</name>
<dbReference type="Proteomes" id="UP000825890">
    <property type="component" value="Unassembled WGS sequence"/>
</dbReference>
<dbReference type="EMBL" id="BOLY01000006">
    <property type="protein sequence ID" value="GIZ46280.1"/>
    <property type="molecule type" value="Genomic_DNA"/>
</dbReference>
<dbReference type="GeneID" id="68294987"/>
<comment type="caution">
    <text evidence="1">The sequence shown here is derived from an EMBL/GenBank/DDBJ whole genome shotgun (WGS) entry which is preliminary data.</text>
</comment>
<dbReference type="PANTHER" id="PTHR43712:SF15">
    <property type="entry name" value="MONODICTYPHENONE CLUSTER TRANSCRIPTIONAL COACTIVATOR MDPA"/>
    <property type="match status" value="1"/>
</dbReference>
<protein>
    <submittedName>
        <fullName evidence="1">Uncharacterized protein</fullName>
    </submittedName>
</protein>
<organism evidence="1 2">
    <name type="scientific">Cercospora kikuchii</name>
    <dbReference type="NCBI Taxonomy" id="84275"/>
    <lineage>
        <taxon>Eukaryota</taxon>
        <taxon>Fungi</taxon>
        <taxon>Dikarya</taxon>
        <taxon>Ascomycota</taxon>
        <taxon>Pezizomycotina</taxon>
        <taxon>Dothideomycetes</taxon>
        <taxon>Dothideomycetidae</taxon>
        <taxon>Mycosphaerellales</taxon>
        <taxon>Mycosphaerellaceae</taxon>
        <taxon>Cercospora</taxon>
    </lineage>
</organism>
<dbReference type="PANTHER" id="PTHR43712">
    <property type="entry name" value="PUTATIVE (AFU_ORTHOLOGUE AFUA_4G14580)-RELATED"/>
    <property type="match status" value="1"/>
</dbReference>
<gene>
    <name evidence="1" type="ORF">CKM354_000941200</name>
</gene>
<reference evidence="1 2" key="1">
    <citation type="submission" date="2021-01" db="EMBL/GenBank/DDBJ databases">
        <title>Cercospora kikuchii MAFF 305040 whole genome shotgun sequence.</title>
        <authorList>
            <person name="Kashiwa T."/>
            <person name="Suzuki T."/>
        </authorList>
    </citation>
    <scope>NUCLEOTIDE SEQUENCE [LARGE SCALE GENOMIC DNA]</scope>
    <source>
        <strain evidence="1 2">MAFF 305040</strain>
    </source>
</reference>